<name>A0A1I5NPJ4_9BACT</name>
<accession>A0A1I5NPJ4</accession>
<dbReference type="Proteomes" id="UP000199227">
    <property type="component" value="Unassembled WGS sequence"/>
</dbReference>
<proteinExistence type="predicted"/>
<gene>
    <name evidence="1" type="ORF">SAMN05216234_11161</name>
</gene>
<dbReference type="STRING" id="223786.SAMN05216234_11161"/>
<organism evidence="1 2">
    <name type="scientific">Hydrogenimonas thermophila</name>
    <dbReference type="NCBI Taxonomy" id="223786"/>
    <lineage>
        <taxon>Bacteria</taxon>
        <taxon>Pseudomonadati</taxon>
        <taxon>Campylobacterota</taxon>
        <taxon>Epsilonproteobacteria</taxon>
        <taxon>Campylobacterales</taxon>
        <taxon>Hydrogenimonadaceae</taxon>
        <taxon>Hydrogenimonas</taxon>
    </lineage>
</organism>
<sequence>MNTTKKAVRIQSLQDLLDTALRAETAEEITITFDSGAFKELAISIYDGGYTEMDLFKLFKDAKIQITK</sequence>
<evidence type="ECO:0000313" key="2">
    <source>
        <dbReference type="Proteomes" id="UP000199227"/>
    </source>
</evidence>
<reference evidence="1 2" key="1">
    <citation type="submission" date="2016-10" db="EMBL/GenBank/DDBJ databases">
        <authorList>
            <person name="de Groot N.N."/>
        </authorList>
    </citation>
    <scope>NUCLEOTIDE SEQUENCE [LARGE SCALE GENOMIC DNA]</scope>
    <source>
        <strain evidence="1 2">EP1-55-1</strain>
    </source>
</reference>
<dbReference type="AlphaFoldDB" id="A0A1I5NPJ4"/>
<evidence type="ECO:0000313" key="1">
    <source>
        <dbReference type="EMBL" id="SFP23748.1"/>
    </source>
</evidence>
<dbReference type="RefSeq" id="WP_092911911.1">
    <property type="nucleotide sequence ID" value="NZ_FOXB01000011.1"/>
</dbReference>
<protein>
    <submittedName>
        <fullName evidence="1">Uncharacterized protein</fullName>
    </submittedName>
</protein>
<dbReference type="EMBL" id="FOXB01000011">
    <property type="protein sequence ID" value="SFP23748.1"/>
    <property type="molecule type" value="Genomic_DNA"/>
</dbReference>
<keyword evidence="2" id="KW-1185">Reference proteome</keyword>